<protein>
    <submittedName>
        <fullName evidence="2">Uncharacterized protein</fullName>
    </submittedName>
</protein>
<evidence type="ECO:0000313" key="2">
    <source>
        <dbReference type="EMBL" id="CAA9572729.1"/>
    </source>
</evidence>
<dbReference type="EMBL" id="CADCWJ010000564">
    <property type="protein sequence ID" value="CAA9572729.1"/>
    <property type="molecule type" value="Genomic_DNA"/>
</dbReference>
<accession>A0A6J4VD19</accession>
<proteinExistence type="predicted"/>
<organism evidence="2">
    <name type="scientific">uncultured Thermomicrobiales bacterium</name>
    <dbReference type="NCBI Taxonomy" id="1645740"/>
    <lineage>
        <taxon>Bacteria</taxon>
        <taxon>Pseudomonadati</taxon>
        <taxon>Thermomicrobiota</taxon>
        <taxon>Thermomicrobia</taxon>
        <taxon>Thermomicrobiales</taxon>
        <taxon>environmental samples</taxon>
    </lineage>
</organism>
<name>A0A6J4VD19_9BACT</name>
<dbReference type="AlphaFoldDB" id="A0A6J4VD19"/>
<gene>
    <name evidence="2" type="ORF">AVDCRST_MAG87-2581</name>
</gene>
<feature type="region of interest" description="Disordered" evidence="1">
    <location>
        <begin position="1"/>
        <end position="46"/>
    </location>
</feature>
<feature type="compositionally biased region" description="Basic and acidic residues" evidence="1">
    <location>
        <begin position="27"/>
        <end position="38"/>
    </location>
</feature>
<sequence>MIGLFSRPPRSRGARRRSFSHPSVSDNGRDRSVWDVPDRPPPPVHA</sequence>
<reference evidence="2" key="1">
    <citation type="submission" date="2020-02" db="EMBL/GenBank/DDBJ databases">
        <authorList>
            <person name="Meier V. D."/>
        </authorList>
    </citation>
    <scope>NUCLEOTIDE SEQUENCE</scope>
    <source>
        <strain evidence="2">AVDCRST_MAG87</strain>
    </source>
</reference>
<evidence type="ECO:0000256" key="1">
    <source>
        <dbReference type="SAM" id="MobiDB-lite"/>
    </source>
</evidence>
<feature type="compositionally biased region" description="Basic residues" evidence="1">
    <location>
        <begin position="9"/>
        <end position="19"/>
    </location>
</feature>